<dbReference type="GO" id="GO:0070390">
    <property type="term" value="C:transcription export complex 2"/>
    <property type="evidence" value="ECO:0007669"/>
    <property type="project" value="TreeGrafter"/>
</dbReference>
<dbReference type="GO" id="GO:0006406">
    <property type="term" value="P:mRNA export from nucleus"/>
    <property type="evidence" value="ECO:0007669"/>
    <property type="project" value="TreeGrafter"/>
</dbReference>
<organism evidence="2 3">
    <name type="scientific">Blomia tropicalis</name>
    <name type="common">Mite</name>
    <dbReference type="NCBI Taxonomy" id="40697"/>
    <lineage>
        <taxon>Eukaryota</taxon>
        <taxon>Metazoa</taxon>
        <taxon>Ecdysozoa</taxon>
        <taxon>Arthropoda</taxon>
        <taxon>Chelicerata</taxon>
        <taxon>Arachnida</taxon>
        <taxon>Acari</taxon>
        <taxon>Acariformes</taxon>
        <taxon>Sarcoptiformes</taxon>
        <taxon>Astigmata</taxon>
        <taxon>Glycyphagoidea</taxon>
        <taxon>Echimyopodidae</taxon>
        <taxon>Blomia</taxon>
    </lineage>
</organism>
<dbReference type="InterPro" id="IPR005062">
    <property type="entry name" value="SAC3/GANP/THP3_conserved"/>
</dbReference>
<dbReference type="EMBL" id="JAPWDV010000001">
    <property type="protein sequence ID" value="KAJ6222255.1"/>
    <property type="molecule type" value="Genomic_DNA"/>
</dbReference>
<proteinExistence type="predicted"/>
<gene>
    <name evidence="2" type="ORF">RDWZM_000800</name>
</gene>
<dbReference type="PANTHER" id="PTHR12436">
    <property type="entry name" value="80 KDA MCM3-ASSOCIATED PROTEIN"/>
    <property type="match status" value="1"/>
</dbReference>
<comment type="caution">
    <text evidence="2">The sequence shown here is derived from an EMBL/GenBank/DDBJ whole genome shotgun (WGS) entry which is preliminary data.</text>
</comment>
<sequence length="900" mass="107066">MVETEDERQWQAKLNETAKSLMDKKLILDARDKLLRLKQERQTDISTAVAVVGTCPDMCPEQERYFRIETNCVSSFELDDSGKPDQTRMVKEYRRSGADQKEPLSHDLRPINVLKRTMTYLCLEIIDIELDPTESNKIGEWYDFIWSRTRSIRKDITQQHLINTESVSLIEKCARFHIFCAYHLCEEEVRDFDPKINNENLYNCLQTLKEFYFDLSTRFIYCDNEAEFRCYDILLNLRNGETLSELKHFRKDIRNCDDVRFAVKIYQSYHSRNHVKFFQMARRANFFMSCILNQYVNQFRIDLLTIMCRAYTIPKSNNAIPYPVEDVIEQFAFDNESELFNFCDLTDLKYDSENIYFQRNIAIYGANIKRRSHLLVQSKLTTTPGQAILAENGSMFPTTQILPVHSSFDNQNRLIFDPETFSTTNNNSFLRQNVVNIKEKDNISKQFSFVVNESETTSSEKNNSTNLFKWPTVEFKPVEKSLFQITNEPPKDLFANSFAPSSSFTFNVTKNFKSNENVMNEQKSTQISFSNVEQTTQPIPVIDPVVKESIFLDLVNELTEQECQESIERVKEISEREEFIESESNKCFDEIVMQVLGEVAHERLVAYLQWKRKKIVLEFSHNLLNELISDVVESTIEETIHKVKASYRQQQLISRSNDVFNSLFSTILKQIGQQVIYEQTELRNVQIKQWRCAFLLHKYWFRWHNFYLKRKQFRLYRDSFPAAPSFLLNGDYHQHDNFNRQSSNRTIIDRSYIKAYDSMKRNLAYSKYKNPKMLNQHVQNNMIEKQSKNQLTQLDYLKRNHFLQQKYFNRWLHLVRNKKRNFIRSQLPAAPRPIWERNPMNHRKFTHHMTIIDTPIKNANQSIQQNLLRKLNYDYDNTVEMIKRKLDERDAERYSRNRTK</sequence>
<evidence type="ECO:0000313" key="3">
    <source>
        <dbReference type="Proteomes" id="UP001142055"/>
    </source>
</evidence>
<dbReference type="OMA" id="EWFDFIW"/>
<dbReference type="AlphaFoldDB" id="A0A9Q0MAI7"/>
<evidence type="ECO:0000259" key="1">
    <source>
        <dbReference type="Pfam" id="PF03399"/>
    </source>
</evidence>
<dbReference type="Gene3D" id="1.25.40.990">
    <property type="match status" value="1"/>
</dbReference>
<dbReference type="GO" id="GO:0005737">
    <property type="term" value="C:cytoplasm"/>
    <property type="evidence" value="ECO:0007669"/>
    <property type="project" value="TreeGrafter"/>
</dbReference>
<reference evidence="2" key="1">
    <citation type="submission" date="2022-12" db="EMBL/GenBank/DDBJ databases">
        <title>Genome assemblies of Blomia tropicalis.</title>
        <authorList>
            <person name="Cui Y."/>
        </authorList>
    </citation>
    <scope>NUCLEOTIDE SEQUENCE</scope>
    <source>
        <tissue evidence="2">Adult mites</tissue>
    </source>
</reference>
<protein>
    <recommendedName>
        <fullName evidence="1">SAC3/GANP/THP3 conserved domain-containing protein</fullName>
    </recommendedName>
</protein>
<feature type="domain" description="SAC3/GANP/THP3 conserved" evidence="1">
    <location>
        <begin position="58"/>
        <end position="350"/>
    </location>
</feature>
<accession>A0A9Q0MAI7</accession>
<dbReference type="Proteomes" id="UP001142055">
    <property type="component" value="Chromosome 1"/>
</dbReference>
<keyword evidence="3" id="KW-1185">Reference proteome</keyword>
<evidence type="ECO:0000313" key="2">
    <source>
        <dbReference type="EMBL" id="KAJ6222255.1"/>
    </source>
</evidence>
<name>A0A9Q0MAI7_BLOTA</name>
<dbReference type="Pfam" id="PF03399">
    <property type="entry name" value="SAC3_GANP"/>
    <property type="match status" value="1"/>
</dbReference>
<dbReference type="PANTHER" id="PTHR12436:SF3">
    <property type="entry name" value="GERMINAL-CENTER ASSOCIATED NUCLEAR PROTEIN"/>
    <property type="match status" value="1"/>
</dbReference>
<dbReference type="InterPro" id="IPR045107">
    <property type="entry name" value="SAC3/GANP/THP3"/>
</dbReference>